<protein>
    <submittedName>
        <fullName evidence="2">Uncharacterized protein</fullName>
    </submittedName>
</protein>
<keyword evidence="1" id="KW-0472">Membrane</keyword>
<accession>A0A4Z2J0Q6</accession>
<feature type="transmembrane region" description="Helical" evidence="1">
    <location>
        <begin position="76"/>
        <end position="94"/>
    </location>
</feature>
<keyword evidence="1" id="KW-0812">Transmembrane</keyword>
<dbReference type="AlphaFoldDB" id="A0A4Z2J0Q6"/>
<keyword evidence="1" id="KW-1133">Transmembrane helix</keyword>
<name>A0A4Z2J0Q6_9TELE</name>
<organism evidence="2 3">
    <name type="scientific">Liparis tanakae</name>
    <name type="common">Tanaka's snailfish</name>
    <dbReference type="NCBI Taxonomy" id="230148"/>
    <lineage>
        <taxon>Eukaryota</taxon>
        <taxon>Metazoa</taxon>
        <taxon>Chordata</taxon>
        <taxon>Craniata</taxon>
        <taxon>Vertebrata</taxon>
        <taxon>Euteleostomi</taxon>
        <taxon>Actinopterygii</taxon>
        <taxon>Neopterygii</taxon>
        <taxon>Teleostei</taxon>
        <taxon>Neoteleostei</taxon>
        <taxon>Acanthomorphata</taxon>
        <taxon>Eupercaria</taxon>
        <taxon>Perciformes</taxon>
        <taxon>Cottioidei</taxon>
        <taxon>Cottales</taxon>
        <taxon>Liparidae</taxon>
        <taxon>Liparis</taxon>
    </lineage>
</organism>
<evidence type="ECO:0000313" key="2">
    <source>
        <dbReference type="EMBL" id="TNN83258.1"/>
    </source>
</evidence>
<evidence type="ECO:0000313" key="3">
    <source>
        <dbReference type="Proteomes" id="UP000314294"/>
    </source>
</evidence>
<proteinExistence type="predicted"/>
<sequence length="133" mass="14997">MERRAPAHYLVNQTMKRQSGANKEIHAATVVGESGGGFTKRRRAALNGRVDGEEPPLGRRREIEDYLPFHCVSGQMLYSIVVFNVYFSVVNFWLSSHIWLFRLVSSQLIGSASRSDPARCSPQHHVTLSLRVT</sequence>
<gene>
    <name evidence="2" type="ORF">EYF80_006239</name>
</gene>
<keyword evidence="3" id="KW-1185">Reference proteome</keyword>
<reference evidence="2 3" key="1">
    <citation type="submission" date="2019-03" db="EMBL/GenBank/DDBJ databases">
        <title>First draft genome of Liparis tanakae, snailfish: a comprehensive survey of snailfish specific genes.</title>
        <authorList>
            <person name="Kim W."/>
            <person name="Song I."/>
            <person name="Jeong J.-H."/>
            <person name="Kim D."/>
            <person name="Kim S."/>
            <person name="Ryu S."/>
            <person name="Song J.Y."/>
            <person name="Lee S.K."/>
        </authorList>
    </citation>
    <scope>NUCLEOTIDE SEQUENCE [LARGE SCALE GENOMIC DNA]</scope>
    <source>
        <tissue evidence="2">Muscle</tissue>
    </source>
</reference>
<evidence type="ECO:0000256" key="1">
    <source>
        <dbReference type="SAM" id="Phobius"/>
    </source>
</evidence>
<dbReference type="Proteomes" id="UP000314294">
    <property type="component" value="Unassembled WGS sequence"/>
</dbReference>
<dbReference type="EMBL" id="SRLO01000033">
    <property type="protein sequence ID" value="TNN83258.1"/>
    <property type="molecule type" value="Genomic_DNA"/>
</dbReference>
<comment type="caution">
    <text evidence="2">The sequence shown here is derived from an EMBL/GenBank/DDBJ whole genome shotgun (WGS) entry which is preliminary data.</text>
</comment>